<evidence type="ECO:0000256" key="3">
    <source>
        <dbReference type="ARBA" id="ARBA00022605"/>
    </source>
</evidence>
<dbReference type="Gene3D" id="1.10.1740.110">
    <property type="match status" value="1"/>
</dbReference>
<dbReference type="RefSeq" id="WP_161259444.1">
    <property type="nucleotide sequence ID" value="NZ_WXEY01000021.1"/>
</dbReference>
<dbReference type="Proteomes" id="UP000463470">
    <property type="component" value="Unassembled WGS sequence"/>
</dbReference>
<evidence type="ECO:0000256" key="2">
    <source>
        <dbReference type="ARBA" id="ARBA00022490"/>
    </source>
</evidence>
<dbReference type="PANTHER" id="PTHR32268">
    <property type="entry name" value="HOMOSERINE O-ACETYLTRANSFERASE"/>
    <property type="match status" value="1"/>
</dbReference>
<feature type="active site" description="Nucleophile" evidence="7 8">
    <location>
        <position position="166"/>
    </location>
</feature>
<dbReference type="NCBIfam" id="TIGR01392">
    <property type="entry name" value="homoserO_Ac_trn"/>
    <property type="match status" value="1"/>
</dbReference>
<comment type="function">
    <text evidence="7">Transfers an acetyl group from acetyl-CoA to L-homoserine, forming acetyl-L-homoserine.</text>
</comment>
<dbReference type="GO" id="GO:0005737">
    <property type="term" value="C:cytoplasm"/>
    <property type="evidence" value="ECO:0007669"/>
    <property type="project" value="UniProtKB-SubCell"/>
</dbReference>
<feature type="domain" description="AB hydrolase-1" evidence="9">
    <location>
        <begin position="61"/>
        <end position="370"/>
    </location>
</feature>
<dbReference type="Pfam" id="PF00561">
    <property type="entry name" value="Abhydrolase_1"/>
    <property type="match status" value="1"/>
</dbReference>
<evidence type="ECO:0000259" key="9">
    <source>
        <dbReference type="Pfam" id="PF00561"/>
    </source>
</evidence>
<evidence type="ECO:0000256" key="5">
    <source>
        <dbReference type="ARBA" id="ARBA00023167"/>
    </source>
</evidence>
<evidence type="ECO:0000256" key="8">
    <source>
        <dbReference type="PIRSR" id="PIRSR000443-1"/>
    </source>
</evidence>
<evidence type="ECO:0000256" key="1">
    <source>
        <dbReference type="ARBA" id="ARBA00011738"/>
    </source>
</evidence>
<dbReference type="AlphaFoldDB" id="A0A845L800"/>
<feature type="active site" evidence="7 8">
    <location>
        <position position="364"/>
    </location>
</feature>
<feature type="active site" evidence="7 8">
    <location>
        <position position="331"/>
    </location>
</feature>
<gene>
    <name evidence="7" type="primary">metXA</name>
    <name evidence="10" type="ORF">GTO91_14490</name>
</gene>
<dbReference type="EC" id="2.3.1.31" evidence="7"/>
<comment type="catalytic activity">
    <reaction evidence="7">
        <text>L-homoserine + acetyl-CoA = O-acetyl-L-homoserine + CoA</text>
        <dbReference type="Rhea" id="RHEA:13701"/>
        <dbReference type="ChEBI" id="CHEBI:57287"/>
        <dbReference type="ChEBI" id="CHEBI:57288"/>
        <dbReference type="ChEBI" id="CHEBI:57476"/>
        <dbReference type="ChEBI" id="CHEBI:57716"/>
        <dbReference type="EC" id="2.3.1.31"/>
    </reaction>
</comment>
<dbReference type="HAMAP" id="MF_00296">
    <property type="entry name" value="MetX_acyltransf"/>
    <property type="match status" value="1"/>
</dbReference>
<keyword evidence="2 7" id="KW-0963">Cytoplasm</keyword>
<protein>
    <recommendedName>
        <fullName evidence="7">Homoserine O-acetyltransferase</fullName>
        <shortName evidence="7">HAT</shortName>
        <ecNumber evidence="7">2.3.1.31</ecNumber>
    </recommendedName>
    <alternativeName>
        <fullName evidence="7">Homoserine transacetylase</fullName>
        <shortName evidence="7">HTA</shortName>
    </alternativeName>
</protein>
<comment type="similarity">
    <text evidence="7">Belongs to the AB hydrolase superfamily. MetX family.</text>
</comment>
<dbReference type="GO" id="GO:0009092">
    <property type="term" value="P:homoserine metabolic process"/>
    <property type="evidence" value="ECO:0007669"/>
    <property type="project" value="TreeGrafter"/>
</dbReference>
<feature type="binding site" evidence="7">
    <location>
        <position position="365"/>
    </location>
    <ligand>
        <name>substrate</name>
    </ligand>
</feature>
<evidence type="ECO:0000256" key="6">
    <source>
        <dbReference type="ARBA" id="ARBA00023315"/>
    </source>
</evidence>
<comment type="subunit">
    <text evidence="1 7">Homodimer.</text>
</comment>
<keyword evidence="5 7" id="KW-0486">Methionine biosynthesis</keyword>
<comment type="subcellular location">
    <subcellularLocation>
        <location evidence="7">Cytoplasm</location>
    </subcellularLocation>
</comment>
<comment type="caution">
    <text evidence="7">Lacks conserved residue(s) required for the propagation of feature annotation.</text>
</comment>
<dbReference type="GO" id="GO:0004414">
    <property type="term" value="F:homoserine O-acetyltransferase activity"/>
    <property type="evidence" value="ECO:0007669"/>
    <property type="project" value="UniProtKB-UniRule"/>
</dbReference>
<dbReference type="NCBIfam" id="NF001209">
    <property type="entry name" value="PRK00175.1"/>
    <property type="match status" value="1"/>
</dbReference>
<dbReference type="PIRSF" id="PIRSF000443">
    <property type="entry name" value="Homoser_Ac_trans"/>
    <property type="match status" value="1"/>
</dbReference>
<sequence>MSTGAVANWGLMGSRERIVQPQTFTFAEGSDAFVLESGSRLGPITVAYETYGVLNRERSNAILIAHALTGDHHAAGKNHPAEKAPGWWDDLIGPGKPFDTNRFFIICSNVLGGCRGTTGPASINPETGRPYGMDFPVYTIRDMVRVQKALIDHLGIERLLLVAGGSMGGMQVLEWGVTYPDMMDGLLPIATAGRMTAMGIAFNEIMRRTIMLDPAWNGGDYAPGKGPAQGLAIARMLGMVTYRSDELFTARFGRRMTNNQPKAYFDFDNRFEIESYLHYQGDKLVQRFDANTYMYLCKAMDLLDVGRGRGGYEKALASIAARTLFIGVDSDWIYPPVYMIEMAEIMKKAGCDAGYWELKSPHGHDAFLVEFERMRPVVASFVNGIADMRQV</sequence>
<dbReference type="InterPro" id="IPR000073">
    <property type="entry name" value="AB_hydrolase_1"/>
</dbReference>
<proteinExistence type="inferred from homology"/>
<dbReference type="UniPathway" id="UPA00051">
    <property type="reaction ID" value="UER00074"/>
</dbReference>
<dbReference type="InterPro" id="IPR008220">
    <property type="entry name" value="HAT_MetX-like"/>
</dbReference>
<dbReference type="PANTHER" id="PTHR32268:SF11">
    <property type="entry name" value="HOMOSERINE O-ACETYLTRANSFERASE"/>
    <property type="match status" value="1"/>
</dbReference>
<dbReference type="Gene3D" id="3.40.50.1820">
    <property type="entry name" value="alpha/beta hydrolase"/>
    <property type="match status" value="1"/>
</dbReference>
<comment type="pathway">
    <text evidence="7">Amino-acid biosynthesis; L-methionine biosynthesis via de novo pathway; O-acetyl-L-homoserine from L-homoserine: step 1/1.</text>
</comment>
<dbReference type="OrthoDB" id="9800754at2"/>
<evidence type="ECO:0000256" key="4">
    <source>
        <dbReference type="ARBA" id="ARBA00022679"/>
    </source>
</evidence>
<dbReference type="FunFam" id="1.10.1740.110:FF:000001">
    <property type="entry name" value="Homoserine O-acetyltransferase"/>
    <property type="match status" value="1"/>
</dbReference>
<name>A0A845L800_9FIRM</name>
<feature type="binding site" evidence="7">
    <location>
        <position position="235"/>
    </location>
    <ligand>
        <name>substrate</name>
    </ligand>
</feature>
<dbReference type="EMBL" id="WXEY01000021">
    <property type="protein sequence ID" value="MZP30924.1"/>
    <property type="molecule type" value="Genomic_DNA"/>
</dbReference>
<keyword evidence="3 7" id="KW-0028">Amino-acid biosynthesis</keyword>
<evidence type="ECO:0000313" key="10">
    <source>
        <dbReference type="EMBL" id="MZP30924.1"/>
    </source>
</evidence>
<keyword evidence="11" id="KW-1185">Reference proteome</keyword>
<accession>A0A845L800</accession>
<evidence type="ECO:0000313" key="11">
    <source>
        <dbReference type="Proteomes" id="UP000463470"/>
    </source>
</evidence>
<keyword evidence="4 7" id="KW-0808">Transferase</keyword>
<reference evidence="10 11" key="1">
    <citation type="submission" date="2020-01" db="EMBL/GenBank/DDBJ databases">
        <title>Whole-genome sequence of Heliobacterium undosum DSM 13378.</title>
        <authorList>
            <person name="Kyndt J.A."/>
            <person name="Meyer T.E."/>
        </authorList>
    </citation>
    <scope>NUCLEOTIDE SEQUENCE [LARGE SCALE GENOMIC DNA]</scope>
    <source>
        <strain evidence="10 11">DSM 13378</strain>
    </source>
</reference>
<evidence type="ECO:0000256" key="7">
    <source>
        <dbReference type="HAMAP-Rule" id="MF_00296"/>
    </source>
</evidence>
<organism evidence="10 11">
    <name type="scientific">Heliomicrobium undosum</name>
    <dbReference type="NCBI Taxonomy" id="121734"/>
    <lineage>
        <taxon>Bacteria</taxon>
        <taxon>Bacillati</taxon>
        <taxon>Bacillota</taxon>
        <taxon>Clostridia</taxon>
        <taxon>Eubacteriales</taxon>
        <taxon>Heliobacteriaceae</taxon>
        <taxon>Heliomicrobium</taxon>
    </lineage>
</organism>
<dbReference type="InterPro" id="IPR029058">
    <property type="entry name" value="AB_hydrolase_fold"/>
</dbReference>
<dbReference type="GO" id="GO:0009086">
    <property type="term" value="P:methionine biosynthetic process"/>
    <property type="evidence" value="ECO:0007669"/>
    <property type="project" value="UniProtKB-UniRule"/>
</dbReference>
<comment type="caution">
    <text evidence="10">The sequence shown here is derived from an EMBL/GenBank/DDBJ whole genome shotgun (WGS) entry which is preliminary data.</text>
</comment>
<keyword evidence="6 7" id="KW-0012">Acyltransferase</keyword>
<dbReference type="SUPFAM" id="SSF53474">
    <property type="entry name" value="alpha/beta-Hydrolases"/>
    <property type="match status" value="1"/>
</dbReference>